<evidence type="ECO:0000256" key="1">
    <source>
        <dbReference type="SAM" id="Phobius"/>
    </source>
</evidence>
<keyword evidence="1" id="KW-1133">Transmembrane helix</keyword>
<sequence>MRRPTSPLSDDAFIRSLSFFCWFVCACLPPPSLVGPEIVVWCACIGWAVCLRLVFGFSARSLLSKMSKNVMMSFP</sequence>
<keyword evidence="1" id="KW-0472">Membrane</keyword>
<accession>A0ABQ8G2T4</accession>
<evidence type="ECO:0000313" key="2">
    <source>
        <dbReference type="EMBL" id="KAH7043188.1"/>
    </source>
</evidence>
<name>A0ABQ8G2T4_9PEZI</name>
<keyword evidence="1" id="KW-0812">Transmembrane</keyword>
<evidence type="ECO:0000313" key="3">
    <source>
        <dbReference type="Proteomes" id="UP000774617"/>
    </source>
</evidence>
<dbReference type="EMBL" id="JAGTJR010000023">
    <property type="protein sequence ID" value="KAH7043188.1"/>
    <property type="molecule type" value="Genomic_DNA"/>
</dbReference>
<dbReference type="PROSITE" id="PS51257">
    <property type="entry name" value="PROKAR_LIPOPROTEIN"/>
    <property type="match status" value="1"/>
</dbReference>
<organism evidence="2 3">
    <name type="scientific">Macrophomina phaseolina</name>
    <dbReference type="NCBI Taxonomy" id="35725"/>
    <lineage>
        <taxon>Eukaryota</taxon>
        <taxon>Fungi</taxon>
        <taxon>Dikarya</taxon>
        <taxon>Ascomycota</taxon>
        <taxon>Pezizomycotina</taxon>
        <taxon>Dothideomycetes</taxon>
        <taxon>Dothideomycetes incertae sedis</taxon>
        <taxon>Botryosphaeriales</taxon>
        <taxon>Botryosphaeriaceae</taxon>
        <taxon>Macrophomina</taxon>
    </lineage>
</organism>
<feature type="transmembrane region" description="Helical" evidence="1">
    <location>
        <begin position="12"/>
        <end position="32"/>
    </location>
</feature>
<reference evidence="2 3" key="1">
    <citation type="journal article" date="2021" name="Nat. Commun.">
        <title>Genetic determinants of endophytism in the Arabidopsis root mycobiome.</title>
        <authorList>
            <person name="Mesny F."/>
            <person name="Miyauchi S."/>
            <person name="Thiergart T."/>
            <person name="Pickel B."/>
            <person name="Atanasova L."/>
            <person name="Karlsson M."/>
            <person name="Huettel B."/>
            <person name="Barry K.W."/>
            <person name="Haridas S."/>
            <person name="Chen C."/>
            <person name="Bauer D."/>
            <person name="Andreopoulos W."/>
            <person name="Pangilinan J."/>
            <person name="LaButti K."/>
            <person name="Riley R."/>
            <person name="Lipzen A."/>
            <person name="Clum A."/>
            <person name="Drula E."/>
            <person name="Henrissat B."/>
            <person name="Kohler A."/>
            <person name="Grigoriev I.V."/>
            <person name="Martin F.M."/>
            <person name="Hacquard S."/>
        </authorList>
    </citation>
    <scope>NUCLEOTIDE SEQUENCE [LARGE SCALE GENOMIC DNA]</scope>
    <source>
        <strain evidence="2 3">MPI-SDFR-AT-0080</strain>
    </source>
</reference>
<proteinExistence type="predicted"/>
<evidence type="ECO:0008006" key="4">
    <source>
        <dbReference type="Google" id="ProtNLM"/>
    </source>
</evidence>
<gene>
    <name evidence="2" type="ORF">B0J12DRAFT_672329</name>
</gene>
<feature type="transmembrane region" description="Helical" evidence="1">
    <location>
        <begin position="38"/>
        <end position="63"/>
    </location>
</feature>
<protein>
    <recommendedName>
        <fullName evidence="4">Secreted protein</fullName>
    </recommendedName>
</protein>
<dbReference type="Proteomes" id="UP000774617">
    <property type="component" value="Unassembled WGS sequence"/>
</dbReference>
<keyword evidence="3" id="KW-1185">Reference proteome</keyword>
<comment type="caution">
    <text evidence="2">The sequence shown here is derived from an EMBL/GenBank/DDBJ whole genome shotgun (WGS) entry which is preliminary data.</text>
</comment>